<protein>
    <submittedName>
        <fullName evidence="2">Uncharacterized protein</fullName>
    </submittedName>
</protein>
<reference evidence="2" key="1">
    <citation type="submission" date="2016-05" db="EMBL/GenBank/DDBJ databases">
        <authorList>
            <person name="Lavstsen T."/>
            <person name="Jespersen J.S."/>
        </authorList>
    </citation>
    <scope>NUCLEOTIDE SEQUENCE</scope>
    <source>
        <tissue evidence="2">Brain</tissue>
    </source>
</reference>
<keyword evidence="1" id="KW-0472">Membrane</keyword>
<keyword evidence="1" id="KW-0812">Transmembrane</keyword>
<name>A0A1A8KBD2_NOTKU</name>
<accession>A0A1A8KBD2</accession>
<dbReference type="EMBL" id="HAEE01009618">
    <property type="protein sequence ID" value="SBR29668.1"/>
    <property type="molecule type" value="Transcribed_RNA"/>
</dbReference>
<feature type="non-terminal residue" evidence="2">
    <location>
        <position position="1"/>
    </location>
</feature>
<feature type="non-terminal residue" evidence="2">
    <location>
        <position position="64"/>
    </location>
</feature>
<feature type="transmembrane region" description="Helical" evidence="1">
    <location>
        <begin position="20"/>
        <end position="44"/>
    </location>
</feature>
<keyword evidence="1" id="KW-1133">Transmembrane helix</keyword>
<sequence>IYFSASGPHWIWSCAPKKYFFFFWTSLAFNISKYFSVIACGIVLGHSTVVAQIRCPATGTITLK</sequence>
<reference evidence="2" key="2">
    <citation type="submission" date="2016-06" db="EMBL/GenBank/DDBJ databases">
        <title>The genome of a short-lived fish provides insights into sex chromosome evolution and the genetic control of aging.</title>
        <authorList>
            <person name="Reichwald K."/>
            <person name="Felder M."/>
            <person name="Petzold A."/>
            <person name="Koch P."/>
            <person name="Groth M."/>
            <person name="Platzer M."/>
        </authorList>
    </citation>
    <scope>NUCLEOTIDE SEQUENCE</scope>
    <source>
        <tissue evidence="2">Brain</tissue>
    </source>
</reference>
<evidence type="ECO:0000256" key="1">
    <source>
        <dbReference type="SAM" id="Phobius"/>
    </source>
</evidence>
<proteinExistence type="predicted"/>
<gene>
    <name evidence="2" type="primary">Nfu_g_1_003002</name>
</gene>
<organism evidence="2">
    <name type="scientific">Nothobranchius kuhntae</name>
    <name type="common">Beira killifish</name>
    <dbReference type="NCBI Taxonomy" id="321403"/>
    <lineage>
        <taxon>Eukaryota</taxon>
        <taxon>Metazoa</taxon>
        <taxon>Chordata</taxon>
        <taxon>Craniata</taxon>
        <taxon>Vertebrata</taxon>
        <taxon>Euteleostomi</taxon>
        <taxon>Actinopterygii</taxon>
        <taxon>Neopterygii</taxon>
        <taxon>Teleostei</taxon>
        <taxon>Neoteleostei</taxon>
        <taxon>Acanthomorphata</taxon>
        <taxon>Ovalentaria</taxon>
        <taxon>Atherinomorphae</taxon>
        <taxon>Cyprinodontiformes</taxon>
        <taxon>Nothobranchiidae</taxon>
        <taxon>Nothobranchius</taxon>
    </lineage>
</organism>
<dbReference type="AlphaFoldDB" id="A0A1A8KBD2"/>
<evidence type="ECO:0000313" key="2">
    <source>
        <dbReference type="EMBL" id="SBR29668.1"/>
    </source>
</evidence>